<dbReference type="Proteomes" id="UP000462014">
    <property type="component" value="Unassembled WGS sequence"/>
</dbReference>
<accession>A0A7K1T083</accession>
<dbReference type="RefSeq" id="WP_157568755.1">
    <property type="nucleotide sequence ID" value="NZ_WPIK01000016.1"/>
</dbReference>
<reference evidence="1 2" key="1">
    <citation type="submission" date="2019-12" db="EMBL/GenBank/DDBJ databases">
        <title>Mucilaginibacter sp. HMF7410 genome sequencing and assembly.</title>
        <authorList>
            <person name="Kang H."/>
            <person name="Cha I."/>
            <person name="Kim H."/>
            <person name="Joh K."/>
        </authorList>
    </citation>
    <scope>NUCLEOTIDE SEQUENCE [LARGE SCALE GENOMIC DNA]</scope>
    <source>
        <strain evidence="1 2">HMF7410</strain>
    </source>
</reference>
<comment type="caution">
    <text evidence="1">The sequence shown here is derived from an EMBL/GenBank/DDBJ whole genome shotgun (WGS) entry which is preliminary data.</text>
</comment>
<sequence length="384" mass="44764">MIKEPALILIDEFGNAHTDLSKEGTFSHFIYCSLIVPLSKKEEAYAMREQLSKNYFFGQALKSRNLGAKYFERRLAAIKELTSGLDFTIDILVIDKSKIEHAEGLKYKSVFYKYFQSLFVGKYNQRYQSFEITCDEVGEKFRNELEQYVRTNGIQADLFNPDRTFYLKEDVKEEPLIQLADLVCGCAGKIFCSSHADVRAKELFNVLHGRMSVSYFPNHLKGMFLLAEKDSTVDAEIAEVNLSLIQDFYQNNHLRHQNEYLRLIDYLVLYNRIDNTKLISTYEIVNYLQQFSPDMTEEKVRLLVRNLRYEGLFIVSHSGKTGYKLAVNYQDIKEYFNHFSKYVIPMLRKIQIFNETLSANTFNKINPLEKDSSLLQLKELLSAL</sequence>
<dbReference type="EMBL" id="WPIK01000016">
    <property type="protein sequence ID" value="MVN22976.1"/>
    <property type="molecule type" value="Genomic_DNA"/>
</dbReference>
<dbReference type="AlphaFoldDB" id="A0A7K1T083"/>
<gene>
    <name evidence="1" type="ORF">GO621_15730</name>
</gene>
<dbReference type="Pfam" id="PF12686">
    <property type="entry name" value="DUF3800"/>
    <property type="match status" value="1"/>
</dbReference>
<protein>
    <submittedName>
        <fullName evidence="1">DUF3800 domain-containing protein</fullName>
    </submittedName>
</protein>
<dbReference type="InterPro" id="IPR024524">
    <property type="entry name" value="DUF3800"/>
</dbReference>
<proteinExistence type="predicted"/>
<evidence type="ECO:0000313" key="1">
    <source>
        <dbReference type="EMBL" id="MVN22976.1"/>
    </source>
</evidence>
<organism evidence="1 2">
    <name type="scientific">Mucilaginibacter arboris</name>
    <dbReference type="NCBI Taxonomy" id="2682090"/>
    <lineage>
        <taxon>Bacteria</taxon>
        <taxon>Pseudomonadati</taxon>
        <taxon>Bacteroidota</taxon>
        <taxon>Sphingobacteriia</taxon>
        <taxon>Sphingobacteriales</taxon>
        <taxon>Sphingobacteriaceae</taxon>
        <taxon>Mucilaginibacter</taxon>
    </lineage>
</organism>
<evidence type="ECO:0000313" key="2">
    <source>
        <dbReference type="Proteomes" id="UP000462014"/>
    </source>
</evidence>
<name>A0A7K1T083_9SPHI</name>
<keyword evidence="2" id="KW-1185">Reference proteome</keyword>